<proteinExistence type="predicted"/>
<accession>A0ACC2PG43</accession>
<keyword evidence="2" id="KW-1185">Reference proteome</keyword>
<evidence type="ECO:0000313" key="1">
    <source>
        <dbReference type="EMBL" id="KAJ8682446.1"/>
    </source>
</evidence>
<organism evidence="1 2">
    <name type="scientific">Eretmocerus hayati</name>
    <dbReference type="NCBI Taxonomy" id="131215"/>
    <lineage>
        <taxon>Eukaryota</taxon>
        <taxon>Metazoa</taxon>
        <taxon>Ecdysozoa</taxon>
        <taxon>Arthropoda</taxon>
        <taxon>Hexapoda</taxon>
        <taxon>Insecta</taxon>
        <taxon>Pterygota</taxon>
        <taxon>Neoptera</taxon>
        <taxon>Endopterygota</taxon>
        <taxon>Hymenoptera</taxon>
        <taxon>Apocrita</taxon>
        <taxon>Proctotrupomorpha</taxon>
        <taxon>Chalcidoidea</taxon>
        <taxon>Aphelinidae</taxon>
        <taxon>Aphelininae</taxon>
        <taxon>Eretmocerus</taxon>
    </lineage>
</organism>
<reference evidence="1" key="1">
    <citation type="submission" date="2023-04" db="EMBL/GenBank/DDBJ databases">
        <title>A chromosome-level genome assembly of the parasitoid wasp Eretmocerus hayati.</title>
        <authorList>
            <person name="Zhong Y."/>
            <person name="Liu S."/>
            <person name="Liu Y."/>
        </authorList>
    </citation>
    <scope>NUCLEOTIDE SEQUENCE</scope>
    <source>
        <strain evidence="1">ZJU_SS_LIU_2023</strain>
    </source>
</reference>
<sequence>MSVVHVTVSLIQYSNWSVMELKIVLSIIFVLLSQISAHYDISDFAVHKECEELYTETEPRIVPYEEQYQTRNWLGGYVWKTRTNYRYENRTSWHKRPACCSNHTEFGDHGDLCIPKCEKSCGSKGICAEPDICKCDSGYEYNHSLEDCEPVCSDECVNGVCTSPNECTCHNGYHMQPNGYHCTPTCETCSNLEYCSEPHICKCLIGYNRTSMERVDTAPEEVCNPVCERECVNSDCVEPNLCKCHPGYVDEDDDIFTCEPKCTQGCTNGECTAPETCVCATGYETKGNVTHICNPICSPECINGVCSAPDVCSCSDGYQLGEKNTCEPICNNPCINAKCTAPNECTCIDGYVKRDSSDVNSTCIVKCECEHGFCKDTDSVCDSCADGYELFSRNNSTECRAHCDHACVNGQCVEPQKCACNDFYVPVNNKDLGNSLCVHACGGQCAHGVCNLESRSCSCHHGWDGKLCDEGLSRERSVQGVIAEEDLCAWWIHEGLERQFFDEKASLDKEAVWLA</sequence>
<protein>
    <submittedName>
        <fullName evidence="1">Uncharacterized protein</fullName>
    </submittedName>
</protein>
<gene>
    <name evidence="1" type="ORF">QAD02_018238</name>
</gene>
<evidence type="ECO:0000313" key="2">
    <source>
        <dbReference type="Proteomes" id="UP001239111"/>
    </source>
</evidence>
<dbReference type="EMBL" id="CM056741">
    <property type="protein sequence ID" value="KAJ8682446.1"/>
    <property type="molecule type" value="Genomic_DNA"/>
</dbReference>
<dbReference type="Proteomes" id="UP001239111">
    <property type="component" value="Chromosome 1"/>
</dbReference>
<name>A0ACC2PG43_9HYME</name>
<comment type="caution">
    <text evidence="1">The sequence shown here is derived from an EMBL/GenBank/DDBJ whole genome shotgun (WGS) entry which is preliminary data.</text>
</comment>